<dbReference type="EMBL" id="VSSQ01001598">
    <property type="protein sequence ID" value="MPM09672.1"/>
    <property type="molecule type" value="Genomic_DNA"/>
</dbReference>
<protein>
    <submittedName>
        <fullName evidence="1">Uncharacterized protein</fullName>
    </submittedName>
</protein>
<sequence>MQIINNIEKLHPISIRVPKNLRDDLLRQSKKNRRSLSSFCRITLEDNYLLFGKNHRYDKLHYKNENLVPLSFTLSDKSKEDILSHIMSFNRHGYNAVVFSLFVRKVLSDSLKVPKL</sequence>
<comment type="caution">
    <text evidence="1">The sequence shown here is derived from an EMBL/GenBank/DDBJ whole genome shotgun (WGS) entry which is preliminary data.</text>
</comment>
<gene>
    <name evidence="1" type="ORF">SDC9_55994</name>
</gene>
<accession>A0A644X0L7</accession>
<dbReference type="AlphaFoldDB" id="A0A644X0L7"/>
<proteinExistence type="predicted"/>
<name>A0A644X0L7_9ZZZZ</name>
<organism evidence="1">
    <name type="scientific">bioreactor metagenome</name>
    <dbReference type="NCBI Taxonomy" id="1076179"/>
    <lineage>
        <taxon>unclassified sequences</taxon>
        <taxon>metagenomes</taxon>
        <taxon>ecological metagenomes</taxon>
    </lineage>
</organism>
<evidence type="ECO:0000313" key="1">
    <source>
        <dbReference type="EMBL" id="MPM09672.1"/>
    </source>
</evidence>
<reference evidence="1" key="1">
    <citation type="submission" date="2019-08" db="EMBL/GenBank/DDBJ databases">
        <authorList>
            <person name="Kucharzyk K."/>
            <person name="Murdoch R.W."/>
            <person name="Higgins S."/>
            <person name="Loffler F."/>
        </authorList>
    </citation>
    <scope>NUCLEOTIDE SEQUENCE</scope>
</reference>